<evidence type="ECO:0000313" key="1">
    <source>
        <dbReference type="EMBL" id="CAH9081096.1"/>
    </source>
</evidence>
<dbReference type="EMBL" id="CAMAPE010000014">
    <property type="protein sequence ID" value="CAH9081096.1"/>
    <property type="molecule type" value="Genomic_DNA"/>
</dbReference>
<comment type="caution">
    <text evidence="1">The sequence shown here is derived from an EMBL/GenBank/DDBJ whole genome shotgun (WGS) entry which is preliminary data.</text>
</comment>
<name>A0A9P1E621_CUSEU</name>
<dbReference type="Proteomes" id="UP001152484">
    <property type="component" value="Unassembled WGS sequence"/>
</dbReference>
<accession>A0A9P1E621</accession>
<proteinExistence type="predicted"/>
<evidence type="ECO:0000313" key="2">
    <source>
        <dbReference type="Proteomes" id="UP001152484"/>
    </source>
</evidence>
<dbReference type="OrthoDB" id="10426711at2759"/>
<organism evidence="1 2">
    <name type="scientific">Cuscuta europaea</name>
    <name type="common">European dodder</name>
    <dbReference type="NCBI Taxonomy" id="41803"/>
    <lineage>
        <taxon>Eukaryota</taxon>
        <taxon>Viridiplantae</taxon>
        <taxon>Streptophyta</taxon>
        <taxon>Embryophyta</taxon>
        <taxon>Tracheophyta</taxon>
        <taxon>Spermatophyta</taxon>
        <taxon>Magnoliopsida</taxon>
        <taxon>eudicotyledons</taxon>
        <taxon>Gunneridae</taxon>
        <taxon>Pentapetalae</taxon>
        <taxon>asterids</taxon>
        <taxon>lamiids</taxon>
        <taxon>Solanales</taxon>
        <taxon>Convolvulaceae</taxon>
        <taxon>Cuscuteae</taxon>
        <taxon>Cuscuta</taxon>
        <taxon>Cuscuta subgen. Cuscuta</taxon>
    </lineage>
</organism>
<protein>
    <submittedName>
        <fullName evidence="1">Uncharacterized protein</fullName>
    </submittedName>
</protein>
<dbReference type="AlphaFoldDB" id="A0A9P1E621"/>
<sequence>MMSWNWISGGAASFLDQINLEFQSKRKELVERMIWGCWALWCERNHRVWQGVPSSVQRIIQRAEASVIVWKEVQGARIVRGQRGYQAVVAWRRPHPGKLKLNVDDVVRPGCCGVGWCLRDDTDRFVAGVA</sequence>
<gene>
    <name evidence="1" type="ORF">CEURO_LOCUS7743</name>
</gene>
<keyword evidence="2" id="KW-1185">Reference proteome</keyword>
<reference evidence="1" key="1">
    <citation type="submission" date="2022-07" db="EMBL/GenBank/DDBJ databases">
        <authorList>
            <person name="Macas J."/>
            <person name="Novak P."/>
            <person name="Neumann P."/>
        </authorList>
    </citation>
    <scope>NUCLEOTIDE SEQUENCE</scope>
</reference>